<comment type="catalytic activity">
    <reaction evidence="1">
        <text>ATP + protein L-histidine = ADP + protein N-phospho-L-histidine.</text>
        <dbReference type="EC" id="2.7.13.3"/>
    </reaction>
</comment>
<keyword evidence="4 13" id="KW-0597">Phosphoprotein</keyword>
<feature type="domain" description="PAC" evidence="17">
    <location>
        <begin position="484"/>
        <end position="536"/>
    </location>
</feature>
<dbReference type="PANTHER" id="PTHR41523">
    <property type="entry name" value="TWO-COMPONENT SYSTEM SENSOR PROTEIN"/>
    <property type="match status" value="1"/>
</dbReference>
<dbReference type="InterPro" id="IPR036890">
    <property type="entry name" value="HATPase_C_sf"/>
</dbReference>
<dbReference type="GO" id="GO:0005524">
    <property type="term" value="F:ATP binding"/>
    <property type="evidence" value="ECO:0007669"/>
    <property type="project" value="UniProtKB-KW"/>
</dbReference>
<name>A0A845B7Y1_9PROT</name>
<evidence type="ECO:0000256" key="3">
    <source>
        <dbReference type="ARBA" id="ARBA00012438"/>
    </source>
</evidence>
<dbReference type="CDD" id="cd00130">
    <property type="entry name" value="PAS"/>
    <property type="match status" value="1"/>
</dbReference>
<evidence type="ECO:0000256" key="2">
    <source>
        <dbReference type="ARBA" id="ARBA00004370"/>
    </source>
</evidence>
<dbReference type="CDD" id="cd18774">
    <property type="entry name" value="PDC2_HK_sensor"/>
    <property type="match status" value="1"/>
</dbReference>
<evidence type="ECO:0000313" key="20">
    <source>
        <dbReference type="Proteomes" id="UP000460715"/>
    </source>
</evidence>
<keyword evidence="9" id="KW-0547">Nucleotide-binding</keyword>
<evidence type="ECO:0000256" key="5">
    <source>
        <dbReference type="ARBA" id="ARBA00022630"/>
    </source>
</evidence>
<dbReference type="InterPro" id="IPR000700">
    <property type="entry name" value="PAS-assoc_C"/>
</dbReference>
<proteinExistence type="predicted"/>
<dbReference type="InterPro" id="IPR003660">
    <property type="entry name" value="HAMP_dom"/>
</dbReference>
<evidence type="ECO:0000256" key="8">
    <source>
        <dbReference type="ARBA" id="ARBA00022737"/>
    </source>
</evidence>
<evidence type="ECO:0000256" key="11">
    <source>
        <dbReference type="ARBA" id="ARBA00022840"/>
    </source>
</evidence>
<keyword evidence="11" id="KW-0067">ATP-binding</keyword>
<evidence type="ECO:0000256" key="7">
    <source>
        <dbReference type="ARBA" id="ARBA00022679"/>
    </source>
</evidence>
<dbReference type="InterPro" id="IPR000014">
    <property type="entry name" value="PAS"/>
</dbReference>
<evidence type="ECO:0000259" key="17">
    <source>
        <dbReference type="PROSITE" id="PS50113"/>
    </source>
</evidence>
<dbReference type="Pfam" id="PF07536">
    <property type="entry name" value="HWE_HK"/>
    <property type="match status" value="1"/>
</dbReference>
<dbReference type="InterPro" id="IPR011102">
    <property type="entry name" value="Sig_transdc_His_kinase_HWE"/>
</dbReference>
<evidence type="ECO:0000256" key="12">
    <source>
        <dbReference type="ARBA" id="ARBA00023026"/>
    </source>
</evidence>
<dbReference type="GO" id="GO:0000160">
    <property type="term" value="P:phosphorelay signal transduction system"/>
    <property type="evidence" value="ECO:0007669"/>
    <property type="project" value="InterPro"/>
</dbReference>
<keyword evidence="8" id="KW-0677">Repeat</keyword>
<feature type="transmembrane region" description="Helical" evidence="15">
    <location>
        <begin position="315"/>
        <end position="335"/>
    </location>
</feature>
<dbReference type="AlphaFoldDB" id="A0A845B7Y1"/>
<keyword evidence="15" id="KW-1133">Transmembrane helix</keyword>
<dbReference type="EC" id="2.7.13.3" evidence="3"/>
<dbReference type="PANTHER" id="PTHR41523:SF8">
    <property type="entry name" value="ETHYLENE RESPONSE SENSOR PROTEIN"/>
    <property type="match status" value="1"/>
</dbReference>
<dbReference type="SUPFAM" id="SSF52172">
    <property type="entry name" value="CheY-like"/>
    <property type="match status" value="1"/>
</dbReference>
<dbReference type="Proteomes" id="UP000460715">
    <property type="component" value="Unassembled WGS sequence"/>
</dbReference>
<dbReference type="SUPFAM" id="SSF55785">
    <property type="entry name" value="PYP-like sensor domain (PAS domain)"/>
    <property type="match status" value="1"/>
</dbReference>
<evidence type="ECO:0000256" key="6">
    <source>
        <dbReference type="ARBA" id="ARBA00022643"/>
    </source>
</evidence>
<keyword evidence="5" id="KW-0285">Flavoprotein</keyword>
<evidence type="ECO:0000256" key="4">
    <source>
        <dbReference type="ARBA" id="ARBA00022553"/>
    </source>
</evidence>
<dbReference type="Gene3D" id="3.30.565.10">
    <property type="entry name" value="Histidine kinase-like ATPase, C-terminal domain"/>
    <property type="match status" value="1"/>
</dbReference>
<protein>
    <recommendedName>
        <fullName evidence="3">histidine kinase</fullName>
        <ecNumber evidence="3">2.7.13.3</ecNumber>
    </recommendedName>
</protein>
<keyword evidence="12" id="KW-0843">Virulence</keyword>
<dbReference type="Gene3D" id="3.30.450.20">
    <property type="entry name" value="PAS domain"/>
    <property type="match status" value="2"/>
</dbReference>
<dbReference type="InterPro" id="IPR011006">
    <property type="entry name" value="CheY-like_superfamily"/>
</dbReference>
<comment type="subcellular location">
    <subcellularLocation>
        <location evidence="2">Membrane</location>
    </subcellularLocation>
</comment>
<evidence type="ECO:0000256" key="14">
    <source>
        <dbReference type="SAM" id="MobiDB-lite"/>
    </source>
</evidence>
<dbReference type="InterPro" id="IPR035965">
    <property type="entry name" value="PAS-like_dom_sf"/>
</dbReference>
<dbReference type="Pfam" id="PF08448">
    <property type="entry name" value="PAS_4"/>
    <property type="match status" value="1"/>
</dbReference>
<dbReference type="PROSITE" id="PS50885">
    <property type="entry name" value="HAMP"/>
    <property type="match status" value="1"/>
</dbReference>
<keyword evidence="15" id="KW-0472">Membrane</keyword>
<evidence type="ECO:0000256" key="1">
    <source>
        <dbReference type="ARBA" id="ARBA00000085"/>
    </source>
</evidence>
<evidence type="ECO:0000256" key="10">
    <source>
        <dbReference type="ARBA" id="ARBA00022777"/>
    </source>
</evidence>
<feature type="modified residue" description="4-aspartylphosphate" evidence="13">
    <location>
        <position position="806"/>
    </location>
</feature>
<feature type="domain" description="HAMP" evidence="18">
    <location>
        <begin position="335"/>
        <end position="388"/>
    </location>
</feature>
<evidence type="ECO:0000259" key="18">
    <source>
        <dbReference type="PROSITE" id="PS50885"/>
    </source>
</evidence>
<keyword evidence="20" id="KW-1185">Reference proteome</keyword>
<sequence>MPSPSAPKAEGPRLAGRRSSQRAGRPGLRVYLLTLTLVVLIPALLAGGVTAWQLGSAYQQAAAAGLRGTARATSVAVERELDVVATAAASLAHWPPLARLEQARPEEVAEFYAQARAVGHAFGGWVVLANPDGTQIFNTLRPLGAKLPEAQGRVWIEEALASGRTVVSDLFSGSVAGRPILAAFVPVTPPHAPPHDLGGVESDPRRVLILAVDPSRLSGLLAGVQPGAIVALVHVRTGEIIARSLSHERRVGHLAPDWLRKAIESSGDGVADGISLAGRPIVAAFQRMERLPWSAVVTAPQDAYEAAWRQPLERLAIWAAALLAAALGIALLMAWRLLKPVRALAFEAEVLAAGSLPPPVSLPGPVAEFEALRLGLRRSAEMIRSRAAANGRAEAAEAAASALRTERDRTRLYFDVAGVMLVVLGPDGVVQGINRRGIEVLGLSQEEEAIGRDWFTAFLPERQREPARTAFMRVAAGTAEPSHLRNETHVQRADGEERLVSWSNAVLHDGGGRLLAVVASGEDVTLQRGTEERQALLMREVDHRAKNVLAVVQSIIRLSQSEEPAHFAAAVEGRVGALARAHTLLAQENWSGGDLRALIEGELSVYLRSRRVAIYGAGIWLAPEAVQAIAMVSHELTSNAVRHGALAGDEGELAVRWAMLPDGRLKLEWAEEVSAAAGTVQKPRRRGFGLRMVDATVRSQLGGSISLDWRPEGLHCAMIIAADRVAPRTATRPVEGARPVVATAVQPAAGLRPRRVLLAEDEPLVAMELETQLHALGFTVVGPAASLSEALRLASEEALLDAAVLDVNLRGQAVFPVADLLVRRGVPVVFATGYGALPGGWATGGGQGRTALLRKPLTQGALAAALRTLMVPSSSQSAAQRRIN</sequence>
<feature type="region of interest" description="Disordered" evidence="14">
    <location>
        <begin position="1"/>
        <end position="21"/>
    </location>
</feature>
<dbReference type="GO" id="GO:0004673">
    <property type="term" value="F:protein histidine kinase activity"/>
    <property type="evidence" value="ECO:0007669"/>
    <property type="project" value="UniProtKB-EC"/>
</dbReference>
<evidence type="ECO:0000256" key="15">
    <source>
        <dbReference type="SAM" id="Phobius"/>
    </source>
</evidence>
<accession>A0A845B7Y1</accession>
<comment type="caution">
    <text evidence="19">The sequence shown here is derived from an EMBL/GenBank/DDBJ whole genome shotgun (WGS) entry which is preliminary data.</text>
</comment>
<keyword evidence="15" id="KW-0812">Transmembrane</keyword>
<dbReference type="SMART" id="SM00448">
    <property type="entry name" value="REC"/>
    <property type="match status" value="1"/>
</dbReference>
<dbReference type="CDD" id="cd18773">
    <property type="entry name" value="PDC1_HK_sensor"/>
    <property type="match status" value="1"/>
</dbReference>
<gene>
    <name evidence="19" type="ORF">E0493_10325</name>
</gene>
<keyword evidence="6" id="KW-0288">FMN</keyword>
<dbReference type="NCBIfam" id="TIGR00229">
    <property type="entry name" value="sensory_box"/>
    <property type="match status" value="1"/>
</dbReference>
<evidence type="ECO:0000256" key="9">
    <source>
        <dbReference type="ARBA" id="ARBA00022741"/>
    </source>
</evidence>
<dbReference type="EMBL" id="SNVJ01000007">
    <property type="protein sequence ID" value="MXP63743.1"/>
    <property type="molecule type" value="Genomic_DNA"/>
</dbReference>
<dbReference type="GO" id="GO:0016020">
    <property type="term" value="C:membrane"/>
    <property type="evidence" value="ECO:0007669"/>
    <property type="project" value="UniProtKB-SubCell"/>
</dbReference>
<keyword evidence="10" id="KW-0418">Kinase</keyword>
<dbReference type="InterPro" id="IPR013656">
    <property type="entry name" value="PAS_4"/>
</dbReference>
<dbReference type="InterPro" id="IPR001789">
    <property type="entry name" value="Sig_transdc_resp-reg_receiver"/>
</dbReference>
<evidence type="ECO:0000259" key="16">
    <source>
        <dbReference type="PROSITE" id="PS50110"/>
    </source>
</evidence>
<evidence type="ECO:0000256" key="13">
    <source>
        <dbReference type="PROSITE-ProRule" id="PRU00169"/>
    </source>
</evidence>
<evidence type="ECO:0000313" key="19">
    <source>
        <dbReference type="EMBL" id="MXP63743.1"/>
    </source>
</evidence>
<feature type="transmembrane region" description="Helical" evidence="15">
    <location>
        <begin position="30"/>
        <end position="52"/>
    </location>
</feature>
<dbReference type="PROSITE" id="PS50110">
    <property type="entry name" value="RESPONSE_REGULATORY"/>
    <property type="match status" value="1"/>
</dbReference>
<dbReference type="Gene3D" id="3.40.50.2300">
    <property type="match status" value="1"/>
</dbReference>
<dbReference type="PROSITE" id="PS50113">
    <property type="entry name" value="PAC"/>
    <property type="match status" value="1"/>
</dbReference>
<dbReference type="SMART" id="SM00911">
    <property type="entry name" value="HWE_HK"/>
    <property type="match status" value="1"/>
</dbReference>
<feature type="domain" description="Response regulatory" evidence="16">
    <location>
        <begin position="755"/>
        <end position="870"/>
    </location>
</feature>
<dbReference type="SMART" id="SM00091">
    <property type="entry name" value="PAS"/>
    <property type="match status" value="1"/>
</dbReference>
<reference evidence="19 20" key="1">
    <citation type="submission" date="2019-03" db="EMBL/GenBank/DDBJ databases">
        <title>Roseomonas sp. a novel Roseomonas species isolated from Sea whip Gorgonian.</title>
        <authorList>
            <person name="Li F."/>
            <person name="Pan X."/>
            <person name="Huang S."/>
            <person name="Li Z."/>
            <person name="Meng B."/>
        </authorList>
    </citation>
    <scope>NUCLEOTIDE SEQUENCE [LARGE SCALE GENOMIC DNA]</scope>
    <source>
        <strain evidence="19 20">M0104</strain>
    </source>
</reference>
<keyword evidence="7" id="KW-0808">Transferase</keyword>
<organism evidence="19 20">
    <name type="scientific">Teichococcus coralli</name>
    <dbReference type="NCBI Taxonomy" id="2545983"/>
    <lineage>
        <taxon>Bacteria</taxon>
        <taxon>Pseudomonadati</taxon>
        <taxon>Pseudomonadota</taxon>
        <taxon>Alphaproteobacteria</taxon>
        <taxon>Acetobacterales</taxon>
        <taxon>Roseomonadaceae</taxon>
        <taxon>Roseomonas</taxon>
    </lineage>
</organism>